<feature type="compositionally biased region" description="Basic residues" evidence="1">
    <location>
        <begin position="36"/>
        <end position="51"/>
    </location>
</feature>
<dbReference type="EMBL" id="GBEZ01003415">
    <property type="protein sequence ID" value="JAC81723.1"/>
    <property type="molecule type" value="Transcribed_RNA"/>
</dbReference>
<gene>
    <name evidence="2" type="ORF">TSPGSL018_13607</name>
    <name evidence="3" type="ORF">TSPGSL018_7278</name>
</gene>
<dbReference type="AlphaFoldDB" id="A0A061SBS0"/>
<evidence type="ECO:0000313" key="3">
    <source>
        <dbReference type="EMBL" id="JAC81723.1"/>
    </source>
</evidence>
<proteinExistence type="predicted"/>
<protein>
    <submittedName>
        <fullName evidence="3">Uncharacterized protein</fullName>
    </submittedName>
</protein>
<evidence type="ECO:0000313" key="2">
    <source>
        <dbReference type="EMBL" id="JAC66457.1"/>
    </source>
</evidence>
<accession>A0A061SBS0</accession>
<evidence type="ECO:0000256" key="1">
    <source>
        <dbReference type="SAM" id="MobiDB-lite"/>
    </source>
</evidence>
<sequence length="86" mass="9593">MKQVCRHAIELRTQCGIQPSSLRRLSAIDGRQRAHEKGKRHHRGPSSHRRGGNREVISGCANASPDGTAIGCAVFVRRFLSYGFFF</sequence>
<name>A0A061SBS0_9CHLO</name>
<reference evidence="3" key="1">
    <citation type="submission" date="2014-05" db="EMBL/GenBank/DDBJ databases">
        <title>The transcriptome of the halophilic microalga Tetraselmis sp. GSL018 isolated from the Great Salt Lake, Utah.</title>
        <authorList>
            <person name="Jinkerson R.E."/>
            <person name="D'Adamo S."/>
            <person name="Posewitz M.C."/>
        </authorList>
    </citation>
    <scope>NUCLEOTIDE SEQUENCE</scope>
    <source>
        <strain evidence="3">GSL018</strain>
    </source>
</reference>
<feature type="region of interest" description="Disordered" evidence="1">
    <location>
        <begin position="29"/>
        <end position="58"/>
    </location>
</feature>
<dbReference type="EMBL" id="GBEZ01020187">
    <property type="protein sequence ID" value="JAC66457.1"/>
    <property type="molecule type" value="Transcribed_RNA"/>
</dbReference>
<organism evidence="3">
    <name type="scientific">Tetraselmis sp. GSL018</name>
    <dbReference type="NCBI Taxonomy" id="582737"/>
    <lineage>
        <taxon>Eukaryota</taxon>
        <taxon>Viridiplantae</taxon>
        <taxon>Chlorophyta</taxon>
        <taxon>core chlorophytes</taxon>
        <taxon>Chlorodendrophyceae</taxon>
        <taxon>Chlorodendrales</taxon>
        <taxon>Chlorodendraceae</taxon>
        <taxon>Tetraselmis</taxon>
    </lineage>
</organism>